<evidence type="ECO:0000313" key="1">
    <source>
        <dbReference type="EMBL" id="NOU62230.1"/>
    </source>
</evidence>
<protein>
    <submittedName>
        <fullName evidence="1">Uncharacterized protein</fullName>
    </submittedName>
</protein>
<keyword evidence="2" id="KW-1185">Reference proteome</keyword>
<gene>
    <name evidence="1" type="ORF">ELS83_20740</name>
</gene>
<dbReference type="Proteomes" id="UP000732105">
    <property type="component" value="Unassembled WGS sequence"/>
</dbReference>
<accession>A0ABX1X1I2</accession>
<proteinExistence type="predicted"/>
<evidence type="ECO:0000313" key="2">
    <source>
        <dbReference type="Proteomes" id="UP000732105"/>
    </source>
</evidence>
<dbReference type="EMBL" id="RZNH01000058">
    <property type="protein sequence ID" value="NOU62230.1"/>
    <property type="molecule type" value="Genomic_DNA"/>
</dbReference>
<organism evidence="1 2">
    <name type="scientific">Marinifilum caeruleilacunae</name>
    <dbReference type="NCBI Taxonomy" id="2499076"/>
    <lineage>
        <taxon>Bacteria</taxon>
        <taxon>Pseudomonadati</taxon>
        <taxon>Bacteroidota</taxon>
        <taxon>Bacteroidia</taxon>
        <taxon>Marinilabiliales</taxon>
        <taxon>Marinifilaceae</taxon>
    </lineage>
</organism>
<reference evidence="1 2" key="1">
    <citation type="submission" date="2018-12" db="EMBL/GenBank/DDBJ databases">
        <title>Marinifilum JC070 sp. nov., a marine bacterium isolated from Yongle Blue Hole in the South China Sea.</title>
        <authorList>
            <person name="Fu T."/>
        </authorList>
    </citation>
    <scope>NUCLEOTIDE SEQUENCE [LARGE SCALE GENOMIC DNA]</scope>
    <source>
        <strain evidence="1 2">JC070</strain>
    </source>
</reference>
<name>A0ABX1X1I2_9BACT</name>
<dbReference type="RefSeq" id="WP_171597489.1">
    <property type="nucleotide sequence ID" value="NZ_RZNH01000058.1"/>
</dbReference>
<sequence length="61" mass="6848">MELAKKPLAPLMRKMKVGQVEVYPCSQNRSINVTASNLNIEEGKSFSRKRKGNVIEVTRTA</sequence>
<comment type="caution">
    <text evidence="1">The sequence shown here is derived from an EMBL/GenBank/DDBJ whole genome shotgun (WGS) entry which is preliminary data.</text>
</comment>